<organism evidence="1 2">
    <name type="scientific">Asticcacaulis biprosthecium C19</name>
    <dbReference type="NCBI Taxonomy" id="715226"/>
    <lineage>
        <taxon>Bacteria</taxon>
        <taxon>Pseudomonadati</taxon>
        <taxon>Pseudomonadota</taxon>
        <taxon>Alphaproteobacteria</taxon>
        <taxon>Caulobacterales</taxon>
        <taxon>Caulobacteraceae</taxon>
        <taxon>Asticcacaulis</taxon>
    </lineage>
</organism>
<dbReference type="Proteomes" id="UP000006512">
    <property type="component" value="Unassembled WGS sequence"/>
</dbReference>
<keyword evidence="2" id="KW-1185">Reference proteome</keyword>
<dbReference type="EMBL" id="GL883077">
    <property type="protein sequence ID" value="EGF92432.1"/>
    <property type="molecule type" value="Genomic_DNA"/>
</dbReference>
<reference evidence="2" key="1">
    <citation type="submission" date="2011-03" db="EMBL/GenBank/DDBJ databases">
        <title>Draft genome sequence of Brevundimonas diminuta.</title>
        <authorList>
            <person name="Brown P.J.B."/>
            <person name="Buechlein A."/>
            <person name="Hemmerich C."/>
            <person name="Brun Y.V."/>
        </authorList>
    </citation>
    <scope>NUCLEOTIDE SEQUENCE [LARGE SCALE GENOMIC DNA]</scope>
    <source>
        <strain evidence="2">C19</strain>
    </source>
</reference>
<dbReference type="AlphaFoldDB" id="F4QGA4"/>
<evidence type="ECO:0000313" key="1">
    <source>
        <dbReference type="EMBL" id="EGF92432.1"/>
    </source>
</evidence>
<sequence length="42" mass="4485">MRLPLEFHEQAPSLARDRALHMGASYEDGGGLSNLTGVSSGR</sequence>
<accession>F4QGA4</accession>
<proteinExistence type="predicted"/>
<name>F4QGA4_9CAUL</name>
<dbReference type="HOGENOM" id="CLU_3246571_0_0_5"/>
<gene>
    <name evidence="1" type="ORF">ABI_08670</name>
</gene>
<evidence type="ECO:0000313" key="2">
    <source>
        <dbReference type="Proteomes" id="UP000006512"/>
    </source>
</evidence>
<protein>
    <submittedName>
        <fullName evidence="1">Uncharacterized protein</fullName>
    </submittedName>
</protein>